<dbReference type="Gene3D" id="3.40.50.720">
    <property type="entry name" value="NAD(P)-binding Rossmann-like Domain"/>
    <property type="match status" value="1"/>
</dbReference>
<dbReference type="InterPro" id="IPR001509">
    <property type="entry name" value="Epimerase_deHydtase"/>
</dbReference>
<reference evidence="5" key="1">
    <citation type="journal article" date="2022" name="Int. J. Syst. Evol. Microbiol.">
        <title>Anaeromyxobacter oryzae sp. nov., Anaeromyxobacter diazotrophicus sp. nov. and Anaeromyxobacter paludicola sp. nov., isolated from paddy soils.</title>
        <authorList>
            <person name="Itoh H."/>
            <person name="Xu Z."/>
            <person name="Mise K."/>
            <person name="Masuda Y."/>
            <person name="Ushijima N."/>
            <person name="Hayakawa C."/>
            <person name="Shiratori Y."/>
            <person name="Senoo K."/>
        </authorList>
    </citation>
    <scope>NUCLEOTIDE SEQUENCE [LARGE SCALE GENOMIC DNA]</scope>
    <source>
        <strain evidence="5">Red630</strain>
    </source>
</reference>
<comment type="similarity">
    <text evidence="1">Belongs to the NAD(P)-dependent epimerase/dehydratase family. SDR39U1 subfamily.</text>
</comment>
<evidence type="ECO:0000313" key="4">
    <source>
        <dbReference type="EMBL" id="BDG08884.1"/>
    </source>
</evidence>
<evidence type="ECO:0000313" key="5">
    <source>
        <dbReference type="Proteomes" id="UP001162734"/>
    </source>
</evidence>
<evidence type="ECO:0000259" key="3">
    <source>
        <dbReference type="Pfam" id="PF08338"/>
    </source>
</evidence>
<name>A0ABM7XAL0_9BACT</name>
<feature type="domain" description="NAD-dependent epimerase/dehydratase" evidence="2">
    <location>
        <begin position="3"/>
        <end position="214"/>
    </location>
</feature>
<evidence type="ECO:0000259" key="2">
    <source>
        <dbReference type="Pfam" id="PF01370"/>
    </source>
</evidence>
<dbReference type="NCBIfam" id="TIGR01777">
    <property type="entry name" value="yfcH"/>
    <property type="match status" value="1"/>
</dbReference>
<proteinExistence type="inferred from homology"/>
<dbReference type="PANTHER" id="PTHR11092">
    <property type="entry name" value="SUGAR NUCLEOTIDE EPIMERASE RELATED"/>
    <property type="match status" value="1"/>
</dbReference>
<dbReference type="PANTHER" id="PTHR11092:SF0">
    <property type="entry name" value="EPIMERASE FAMILY PROTEIN SDR39U1"/>
    <property type="match status" value="1"/>
</dbReference>
<dbReference type="InterPro" id="IPR036291">
    <property type="entry name" value="NAD(P)-bd_dom_sf"/>
</dbReference>
<accession>A0ABM7XAL0</accession>
<dbReference type="RefSeq" id="WP_248346182.1">
    <property type="nucleotide sequence ID" value="NZ_AP025592.1"/>
</dbReference>
<keyword evidence="5" id="KW-1185">Reference proteome</keyword>
<organism evidence="4 5">
    <name type="scientific">Anaeromyxobacter paludicola</name>
    <dbReference type="NCBI Taxonomy" id="2918171"/>
    <lineage>
        <taxon>Bacteria</taxon>
        <taxon>Pseudomonadati</taxon>
        <taxon>Myxococcota</taxon>
        <taxon>Myxococcia</taxon>
        <taxon>Myxococcales</taxon>
        <taxon>Cystobacterineae</taxon>
        <taxon>Anaeromyxobacteraceae</taxon>
        <taxon>Anaeromyxobacter</taxon>
    </lineage>
</organism>
<dbReference type="EMBL" id="AP025592">
    <property type="protein sequence ID" value="BDG08884.1"/>
    <property type="molecule type" value="Genomic_DNA"/>
</dbReference>
<dbReference type="CDD" id="cd05242">
    <property type="entry name" value="SDR_a8"/>
    <property type="match status" value="1"/>
</dbReference>
<dbReference type="Pfam" id="PF01370">
    <property type="entry name" value="Epimerase"/>
    <property type="match status" value="1"/>
</dbReference>
<dbReference type="Pfam" id="PF08338">
    <property type="entry name" value="DUF1731"/>
    <property type="match status" value="1"/>
</dbReference>
<sequence>MRIFVAGATGLIGRPLCAALLSAGHEVVALSRAPSPRGLPAGARALRGDPAERGPWQEELARCDACVNLAGEPVAAGRWTPERKARIRDSRVLATRNVAEVVARGGPAVLVNGSAVGFYGPRGDEPLDEGAAGGTGFLAGVVHDWEEAAKPAAARARVVLLRTGIVLAPRGGALEQLMLPFRFFVGGPVGDGAFWQPWIHLDDEVGLVRFALEDGAAEGPLNATAPAPVTNRDFARTLGRVMRRPSALPTPAGAVKLALGEMAEIAVTGQRVVPAKALALGYRFRFPELEPALRDLLAARERPAG</sequence>
<protein>
    <submittedName>
        <fullName evidence="4">Epimerase</fullName>
    </submittedName>
</protein>
<gene>
    <name evidence="4" type="ORF">AMPC_19970</name>
</gene>
<dbReference type="InterPro" id="IPR010099">
    <property type="entry name" value="SDR39U1"/>
</dbReference>
<dbReference type="SUPFAM" id="SSF51735">
    <property type="entry name" value="NAD(P)-binding Rossmann-fold domains"/>
    <property type="match status" value="1"/>
</dbReference>
<evidence type="ECO:0000256" key="1">
    <source>
        <dbReference type="ARBA" id="ARBA00009353"/>
    </source>
</evidence>
<dbReference type="InterPro" id="IPR013549">
    <property type="entry name" value="DUF1731"/>
</dbReference>
<dbReference type="Proteomes" id="UP001162734">
    <property type="component" value="Chromosome"/>
</dbReference>
<feature type="domain" description="DUF1731" evidence="3">
    <location>
        <begin position="250"/>
        <end position="296"/>
    </location>
</feature>